<protein>
    <recommendedName>
        <fullName evidence="5 6">Large ribosomal subunit protein uL13</fullName>
    </recommendedName>
</protein>
<dbReference type="EMBL" id="QZKU01000008">
    <property type="protein sequence ID" value="RJP26424.1"/>
    <property type="molecule type" value="Genomic_DNA"/>
</dbReference>
<evidence type="ECO:0000256" key="2">
    <source>
        <dbReference type="ARBA" id="ARBA00011838"/>
    </source>
</evidence>
<dbReference type="Gene3D" id="3.90.1180.10">
    <property type="entry name" value="Ribosomal protein L13"/>
    <property type="match status" value="1"/>
</dbReference>
<dbReference type="InterPro" id="IPR005822">
    <property type="entry name" value="Ribosomal_uL13"/>
</dbReference>
<dbReference type="PANTHER" id="PTHR11545:SF2">
    <property type="entry name" value="LARGE RIBOSOMAL SUBUNIT PROTEIN UL13M"/>
    <property type="match status" value="1"/>
</dbReference>
<evidence type="ECO:0000256" key="4">
    <source>
        <dbReference type="ARBA" id="ARBA00023274"/>
    </source>
</evidence>
<dbReference type="AlphaFoldDB" id="A0A3A4PES6"/>
<name>A0A3A4PES6_ABYX5</name>
<dbReference type="CDD" id="cd00392">
    <property type="entry name" value="Ribosomal_L13"/>
    <property type="match status" value="1"/>
</dbReference>
<comment type="similarity">
    <text evidence="1 6 7">Belongs to the universal ribosomal protein uL13 family.</text>
</comment>
<dbReference type="SUPFAM" id="SSF52161">
    <property type="entry name" value="Ribosomal protein L13"/>
    <property type="match status" value="1"/>
</dbReference>
<dbReference type="HAMAP" id="MF_01366">
    <property type="entry name" value="Ribosomal_uL13"/>
    <property type="match status" value="1"/>
</dbReference>
<organism evidence="9 10">
    <name type="scientific">Abyssobacteria bacterium (strain SURF_5)</name>
    <dbReference type="NCBI Taxonomy" id="2093360"/>
    <lineage>
        <taxon>Bacteria</taxon>
        <taxon>Pseudomonadati</taxon>
        <taxon>Candidatus Hydrogenedentota</taxon>
        <taxon>Candidatus Abyssobacteria</taxon>
    </lineage>
</organism>
<sequence length="143" mass="16432">MATFSPKRDDIENKWYLIDAEGKVLGRLASETSRLLQGKHRPKYSPHMSLGDHVIIVNAEKVKVTGKKPLQKIYRHHTSWPGGLRTKVYRDVQRDFPERIIHVAVKGMLPRNRLGRAMARKLRVYAGPSHPHEAQKPEQITLV</sequence>
<reference evidence="9 10" key="1">
    <citation type="journal article" date="2017" name="ISME J.">
        <title>Energy and carbon metabolisms in a deep terrestrial subsurface fluid microbial community.</title>
        <authorList>
            <person name="Momper L."/>
            <person name="Jungbluth S.P."/>
            <person name="Lee M.D."/>
            <person name="Amend J.P."/>
        </authorList>
    </citation>
    <scope>NUCLEOTIDE SEQUENCE [LARGE SCALE GENOMIC DNA]</scope>
    <source>
        <strain evidence="9">SURF_5</strain>
    </source>
</reference>
<comment type="subunit">
    <text evidence="2 6">Part of the 50S ribosomal subunit.</text>
</comment>
<evidence type="ECO:0000256" key="7">
    <source>
        <dbReference type="RuleBase" id="RU003877"/>
    </source>
</evidence>
<comment type="caution">
    <text evidence="9">The sequence shown here is derived from an EMBL/GenBank/DDBJ whole genome shotgun (WGS) entry which is preliminary data.</text>
</comment>
<evidence type="ECO:0000256" key="5">
    <source>
        <dbReference type="ARBA" id="ARBA00035201"/>
    </source>
</evidence>
<dbReference type="GO" id="GO:0003729">
    <property type="term" value="F:mRNA binding"/>
    <property type="evidence" value="ECO:0007669"/>
    <property type="project" value="UniProtKB-ARBA"/>
</dbReference>
<dbReference type="PROSITE" id="PS00783">
    <property type="entry name" value="RIBOSOMAL_L13"/>
    <property type="match status" value="1"/>
</dbReference>
<keyword evidence="3 6" id="KW-0689">Ribosomal protein</keyword>
<evidence type="ECO:0000256" key="1">
    <source>
        <dbReference type="ARBA" id="ARBA00006227"/>
    </source>
</evidence>
<dbReference type="FunFam" id="3.90.1180.10:FF:000001">
    <property type="entry name" value="50S ribosomal protein L13"/>
    <property type="match status" value="1"/>
</dbReference>
<evidence type="ECO:0000256" key="6">
    <source>
        <dbReference type="HAMAP-Rule" id="MF_01366"/>
    </source>
</evidence>
<evidence type="ECO:0000256" key="3">
    <source>
        <dbReference type="ARBA" id="ARBA00022980"/>
    </source>
</evidence>
<gene>
    <name evidence="6 8" type="primary">rplM</name>
    <name evidence="9" type="ORF">C4520_00665</name>
</gene>
<dbReference type="InterPro" id="IPR005823">
    <property type="entry name" value="Ribosomal_uL13_bac-type"/>
</dbReference>
<proteinExistence type="inferred from homology"/>
<accession>A0A3A4PES6</accession>
<evidence type="ECO:0000313" key="10">
    <source>
        <dbReference type="Proteomes" id="UP000265882"/>
    </source>
</evidence>
<evidence type="ECO:0000313" key="9">
    <source>
        <dbReference type="EMBL" id="RJP26424.1"/>
    </source>
</evidence>
<dbReference type="GO" id="GO:0006412">
    <property type="term" value="P:translation"/>
    <property type="evidence" value="ECO:0007669"/>
    <property type="project" value="UniProtKB-UniRule"/>
</dbReference>
<dbReference type="GO" id="GO:0017148">
    <property type="term" value="P:negative regulation of translation"/>
    <property type="evidence" value="ECO:0007669"/>
    <property type="project" value="TreeGrafter"/>
</dbReference>
<keyword evidence="4 6" id="KW-0687">Ribonucleoprotein</keyword>
<dbReference type="NCBIfam" id="TIGR01066">
    <property type="entry name" value="rplM_bact"/>
    <property type="match status" value="1"/>
</dbReference>
<evidence type="ECO:0000256" key="8">
    <source>
        <dbReference type="RuleBase" id="RU003878"/>
    </source>
</evidence>
<dbReference type="InterPro" id="IPR036899">
    <property type="entry name" value="Ribosomal_uL13_sf"/>
</dbReference>
<dbReference type="GO" id="GO:0003735">
    <property type="term" value="F:structural constituent of ribosome"/>
    <property type="evidence" value="ECO:0007669"/>
    <property type="project" value="InterPro"/>
</dbReference>
<dbReference type="Pfam" id="PF00572">
    <property type="entry name" value="Ribosomal_L13"/>
    <property type="match status" value="1"/>
</dbReference>
<dbReference type="InterPro" id="IPR023563">
    <property type="entry name" value="Ribosomal_uL13_CS"/>
</dbReference>
<dbReference type="PIRSF" id="PIRSF002181">
    <property type="entry name" value="Ribosomal_L13"/>
    <property type="match status" value="1"/>
</dbReference>
<dbReference type="Proteomes" id="UP000265882">
    <property type="component" value="Unassembled WGS sequence"/>
</dbReference>
<dbReference type="GO" id="GO:0022625">
    <property type="term" value="C:cytosolic large ribosomal subunit"/>
    <property type="evidence" value="ECO:0007669"/>
    <property type="project" value="TreeGrafter"/>
</dbReference>
<comment type="function">
    <text evidence="6 8">This protein is one of the early assembly proteins of the 50S ribosomal subunit, although it is not seen to bind rRNA by itself. It is important during the early stages of 50S assembly.</text>
</comment>
<dbReference type="PANTHER" id="PTHR11545">
    <property type="entry name" value="RIBOSOMAL PROTEIN L13"/>
    <property type="match status" value="1"/>
</dbReference>